<reference evidence="8 9" key="1">
    <citation type="submission" date="2022-05" db="EMBL/GenBank/DDBJ databases">
        <authorList>
            <consortium name="Genoscope - CEA"/>
            <person name="William W."/>
        </authorList>
    </citation>
    <scope>NUCLEOTIDE SEQUENCE [LARGE SCALE GENOMIC DNA]</scope>
</reference>
<dbReference type="PRINTS" id="PR00237">
    <property type="entry name" value="GPCRRHODOPSN"/>
</dbReference>
<feature type="transmembrane region" description="Helical" evidence="6">
    <location>
        <begin position="209"/>
        <end position="233"/>
    </location>
</feature>
<evidence type="ECO:0000313" key="9">
    <source>
        <dbReference type="Proteomes" id="UP001159427"/>
    </source>
</evidence>
<feature type="transmembrane region" description="Helical" evidence="6">
    <location>
        <begin position="12"/>
        <end position="37"/>
    </location>
</feature>
<keyword evidence="3 6" id="KW-1133">Transmembrane helix</keyword>
<evidence type="ECO:0000259" key="7">
    <source>
        <dbReference type="PROSITE" id="PS50262"/>
    </source>
</evidence>
<gene>
    <name evidence="8" type="ORF">PEVE_00028705</name>
</gene>
<dbReference type="EMBL" id="CALNXI010000004">
    <property type="protein sequence ID" value="CAH3013941.1"/>
    <property type="molecule type" value="Genomic_DNA"/>
</dbReference>
<dbReference type="CDD" id="cd00637">
    <property type="entry name" value="7tm_classA_rhodopsin-like"/>
    <property type="match status" value="1"/>
</dbReference>
<dbReference type="SUPFAM" id="SSF81321">
    <property type="entry name" value="Family A G protein-coupled receptor-like"/>
    <property type="match status" value="1"/>
</dbReference>
<dbReference type="InterPro" id="IPR017452">
    <property type="entry name" value="GPCR_Rhodpsn_7TM"/>
</dbReference>
<evidence type="ECO:0000256" key="2">
    <source>
        <dbReference type="ARBA" id="ARBA00022692"/>
    </source>
</evidence>
<accession>A0ABN8LAF1</accession>
<evidence type="ECO:0000256" key="6">
    <source>
        <dbReference type="SAM" id="Phobius"/>
    </source>
</evidence>
<name>A0ABN8LAF1_9CNID</name>
<comment type="subcellular location">
    <subcellularLocation>
        <location evidence="1">Membrane</location>
    </subcellularLocation>
</comment>
<comment type="caution">
    <text evidence="8">The sequence shown here is derived from an EMBL/GenBank/DDBJ whole genome shotgun (WGS) entry which is preliminary data.</text>
</comment>
<evidence type="ECO:0000313" key="8">
    <source>
        <dbReference type="EMBL" id="CAH3013941.1"/>
    </source>
</evidence>
<evidence type="ECO:0000256" key="5">
    <source>
        <dbReference type="RuleBase" id="RU000688"/>
    </source>
</evidence>
<dbReference type="InterPro" id="IPR000276">
    <property type="entry name" value="GPCR_Rhodpsn"/>
</dbReference>
<dbReference type="PANTHER" id="PTHR45698:SF1">
    <property type="entry name" value="TRACE AMINE-ASSOCIATED RECEPTOR 13C-LIKE"/>
    <property type="match status" value="1"/>
</dbReference>
<feature type="transmembrane region" description="Helical" evidence="6">
    <location>
        <begin position="132"/>
        <end position="154"/>
    </location>
</feature>
<dbReference type="PANTHER" id="PTHR45698">
    <property type="entry name" value="TRACE AMINE-ASSOCIATED RECEPTOR 19N-RELATED"/>
    <property type="match status" value="1"/>
</dbReference>
<proteinExistence type="inferred from homology"/>
<feature type="transmembrane region" description="Helical" evidence="6">
    <location>
        <begin position="174"/>
        <end position="197"/>
    </location>
</feature>
<dbReference type="Pfam" id="PF00001">
    <property type="entry name" value="7tm_1"/>
    <property type="match status" value="1"/>
</dbReference>
<keyword evidence="9" id="KW-1185">Reference proteome</keyword>
<keyword evidence="4 6" id="KW-0472">Membrane</keyword>
<feature type="domain" description="G-protein coupled receptors family 1 profile" evidence="7">
    <location>
        <begin position="28"/>
        <end position="265"/>
    </location>
</feature>
<comment type="similarity">
    <text evidence="5">Belongs to the G-protein coupled receptor 1 family.</text>
</comment>
<dbReference type="PROSITE" id="PS50262">
    <property type="entry name" value="G_PROTEIN_RECEP_F1_2"/>
    <property type="match status" value="1"/>
</dbReference>
<keyword evidence="2 5" id="KW-0812">Transmembrane</keyword>
<sequence>MYVFTGSKASQIAITTLQCFLVILNIGGNSLVCAVIIKNQDMRTSINFLLMNLAVADMTAATFFLPQFIFLSSPSHPDEESGTILCRLVTGAALAYIGAVASVVTLVAIATERYYAVVHPYENIGKLTDRKMKVIVTCSWIVGVILNIPTLMFGDYDEKEGKCFDVHPEEWMEKAYSVIWSLFTAILPVSFMTTLYSRVAYTLWVRKRVTLMVITVSVIFGVCWLADTISFILTSFSSHHTSSDISYIATGTLILFNSAINPIVYALVNQKFRAKIKSTVSCPC</sequence>
<feature type="transmembrane region" description="Helical" evidence="6">
    <location>
        <begin position="49"/>
        <end position="69"/>
    </location>
</feature>
<keyword evidence="5" id="KW-0297">G-protein coupled receptor</keyword>
<keyword evidence="5" id="KW-0675">Receptor</keyword>
<dbReference type="Proteomes" id="UP001159427">
    <property type="component" value="Unassembled WGS sequence"/>
</dbReference>
<dbReference type="PROSITE" id="PS00237">
    <property type="entry name" value="G_PROTEIN_RECEP_F1_1"/>
    <property type="match status" value="1"/>
</dbReference>
<dbReference type="Gene3D" id="1.20.1070.10">
    <property type="entry name" value="Rhodopsin 7-helix transmembrane proteins"/>
    <property type="match status" value="1"/>
</dbReference>
<organism evidence="8 9">
    <name type="scientific">Porites evermanni</name>
    <dbReference type="NCBI Taxonomy" id="104178"/>
    <lineage>
        <taxon>Eukaryota</taxon>
        <taxon>Metazoa</taxon>
        <taxon>Cnidaria</taxon>
        <taxon>Anthozoa</taxon>
        <taxon>Hexacorallia</taxon>
        <taxon>Scleractinia</taxon>
        <taxon>Fungiina</taxon>
        <taxon>Poritidae</taxon>
        <taxon>Porites</taxon>
    </lineage>
</organism>
<evidence type="ECO:0000256" key="1">
    <source>
        <dbReference type="ARBA" id="ARBA00004370"/>
    </source>
</evidence>
<evidence type="ECO:0000256" key="3">
    <source>
        <dbReference type="ARBA" id="ARBA00022989"/>
    </source>
</evidence>
<keyword evidence="5" id="KW-0807">Transducer</keyword>
<feature type="non-terminal residue" evidence="8">
    <location>
        <position position="284"/>
    </location>
</feature>
<feature type="transmembrane region" description="Helical" evidence="6">
    <location>
        <begin position="245"/>
        <end position="268"/>
    </location>
</feature>
<protein>
    <recommendedName>
        <fullName evidence="7">G-protein coupled receptors family 1 profile domain-containing protein</fullName>
    </recommendedName>
</protein>
<evidence type="ECO:0000256" key="4">
    <source>
        <dbReference type="ARBA" id="ARBA00023136"/>
    </source>
</evidence>
<feature type="transmembrane region" description="Helical" evidence="6">
    <location>
        <begin position="89"/>
        <end position="111"/>
    </location>
</feature>